<keyword evidence="7" id="KW-0472">Membrane</keyword>
<evidence type="ECO:0000256" key="7">
    <source>
        <dbReference type="ARBA" id="ARBA00023136"/>
    </source>
</evidence>
<evidence type="ECO:0000256" key="5">
    <source>
        <dbReference type="ARBA" id="ARBA00022741"/>
    </source>
</evidence>
<evidence type="ECO:0000256" key="3">
    <source>
        <dbReference type="ARBA" id="ARBA00022448"/>
    </source>
</evidence>
<dbReference type="GO" id="GO:0005524">
    <property type="term" value="F:ATP binding"/>
    <property type="evidence" value="ECO:0007669"/>
    <property type="project" value="UniProtKB-KW"/>
</dbReference>
<dbReference type="NCBIfam" id="TIGR01727">
    <property type="entry name" value="oligo_HPY"/>
    <property type="match status" value="1"/>
</dbReference>
<dbReference type="GO" id="GO:0016887">
    <property type="term" value="F:ATP hydrolysis activity"/>
    <property type="evidence" value="ECO:0007669"/>
    <property type="project" value="InterPro"/>
</dbReference>
<dbReference type="Proteomes" id="UP000555564">
    <property type="component" value="Unassembled WGS sequence"/>
</dbReference>
<dbReference type="Gene3D" id="3.40.50.300">
    <property type="entry name" value="P-loop containing nucleotide triphosphate hydrolases"/>
    <property type="match status" value="1"/>
</dbReference>
<comment type="caution">
    <text evidence="10">The sequence shown here is derived from an EMBL/GenBank/DDBJ whole genome shotgun (WGS) entry which is preliminary data.</text>
</comment>
<sequence length="273" mass="29107">MRALVGVPRTAQVSGDVVFDGTEPAGRTRDAAIGVVSPVATSRLHPLRRIGGQLAALIRSVDHGAGRKAARRRAVELLAEVEVDDPARCAKQYPHRLSPETRQRIMIAMAFAPRPELLIAEEPAEGLPVSAGAAIIDLIHRLRQESGTALLLATSSLAIATGLTDEIIMMYAGFPVERAAPATIRHNPHHPYTKALLESSLGHPPPTSSVPSGCPFHLRCPYTMPVCAAERPPLSRVTGDGDHASACWLPHEATGLGEAAEALRLRFSRPDPA</sequence>
<organism evidence="10 11">
    <name type="scientific">Sphaerisporangium rubeum</name>
    <dbReference type="NCBI Taxonomy" id="321317"/>
    <lineage>
        <taxon>Bacteria</taxon>
        <taxon>Bacillati</taxon>
        <taxon>Actinomycetota</taxon>
        <taxon>Actinomycetes</taxon>
        <taxon>Streptosporangiales</taxon>
        <taxon>Streptosporangiaceae</taxon>
        <taxon>Sphaerisporangium</taxon>
    </lineage>
</organism>
<dbReference type="InterPro" id="IPR027417">
    <property type="entry name" value="P-loop_NTPase"/>
</dbReference>
<evidence type="ECO:0000256" key="4">
    <source>
        <dbReference type="ARBA" id="ARBA00022475"/>
    </source>
</evidence>
<proteinExistence type="inferred from homology"/>
<protein>
    <submittedName>
        <fullName evidence="10">Oligopeptide/dipeptide ABC transporter ATP-binding protein</fullName>
    </submittedName>
</protein>
<dbReference type="SUPFAM" id="SSF52540">
    <property type="entry name" value="P-loop containing nucleoside triphosphate hydrolases"/>
    <property type="match status" value="1"/>
</dbReference>
<evidence type="ECO:0000313" key="11">
    <source>
        <dbReference type="Proteomes" id="UP000555564"/>
    </source>
</evidence>
<keyword evidence="4" id="KW-1003">Cell membrane</keyword>
<keyword evidence="3" id="KW-0813">Transport</keyword>
<gene>
    <name evidence="10" type="ORF">BJ992_001496</name>
</gene>
<feature type="domain" description="Oligopeptide/dipeptide ABC transporter C-terminal" evidence="9">
    <location>
        <begin position="176"/>
        <end position="227"/>
    </location>
</feature>
<keyword evidence="5" id="KW-0547">Nucleotide-binding</keyword>
<dbReference type="InterPro" id="IPR003439">
    <property type="entry name" value="ABC_transporter-like_ATP-bd"/>
</dbReference>
<comment type="subcellular location">
    <subcellularLocation>
        <location evidence="1">Membrane</location>
    </subcellularLocation>
</comment>
<reference evidence="10 11" key="1">
    <citation type="submission" date="2020-08" db="EMBL/GenBank/DDBJ databases">
        <title>Sequencing the genomes of 1000 actinobacteria strains.</title>
        <authorList>
            <person name="Klenk H.-P."/>
        </authorList>
    </citation>
    <scope>NUCLEOTIDE SEQUENCE [LARGE SCALE GENOMIC DNA]</scope>
    <source>
        <strain evidence="10 11">DSM 44936</strain>
    </source>
</reference>
<dbReference type="GO" id="GO:0016020">
    <property type="term" value="C:membrane"/>
    <property type="evidence" value="ECO:0007669"/>
    <property type="project" value="UniProtKB-SubCell"/>
</dbReference>
<keyword evidence="6 10" id="KW-0067">ATP-binding</keyword>
<dbReference type="Pfam" id="PF08352">
    <property type="entry name" value="oligo_HPY"/>
    <property type="match status" value="1"/>
</dbReference>
<evidence type="ECO:0000259" key="9">
    <source>
        <dbReference type="Pfam" id="PF08352"/>
    </source>
</evidence>
<dbReference type="InterPro" id="IPR013563">
    <property type="entry name" value="Oligopep_ABC_C"/>
</dbReference>
<name>A0A7X0IBB3_9ACTN</name>
<comment type="similarity">
    <text evidence="2">Belongs to the ABC transporter superfamily.</text>
</comment>
<feature type="domain" description="ABC transporter" evidence="8">
    <location>
        <begin position="13"/>
        <end position="124"/>
    </location>
</feature>
<evidence type="ECO:0000313" key="10">
    <source>
        <dbReference type="EMBL" id="MBB6472065.1"/>
    </source>
</evidence>
<evidence type="ECO:0000256" key="6">
    <source>
        <dbReference type="ARBA" id="ARBA00022840"/>
    </source>
</evidence>
<evidence type="ECO:0000256" key="2">
    <source>
        <dbReference type="ARBA" id="ARBA00005417"/>
    </source>
</evidence>
<dbReference type="InterPro" id="IPR050388">
    <property type="entry name" value="ABC_Ni/Peptide_Import"/>
</dbReference>
<accession>A0A7X0IBB3</accession>
<dbReference type="EMBL" id="JACHIU010000001">
    <property type="protein sequence ID" value="MBB6472065.1"/>
    <property type="molecule type" value="Genomic_DNA"/>
</dbReference>
<dbReference type="GO" id="GO:0015833">
    <property type="term" value="P:peptide transport"/>
    <property type="evidence" value="ECO:0007669"/>
    <property type="project" value="InterPro"/>
</dbReference>
<dbReference type="Pfam" id="PF00005">
    <property type="entry name" value="ABC_tran"/>
    <property type="match status" value="1"/>
</dbReference>
<dbReference type="AlphaFoldDB" id="A0A7X0IBB3"/>
<evidence type="ECO:0000256" key="1">
    <source>
        <dbReference type="ARBA" id="ARBA00004370"/>
    </source>
</evidence>
<dbReference type="PANTHER" id="PTHR43297:SF2">
    <property type="entry name" value="DIPEPTIDE TRANSPORT ATP-BINDING PROTEIN DPPD"/>
    <property type="match status" value="1"/>
</dbReference>
<dbReference type="PANTHER" id="PTHR43297">
    <property type="entry name" value="OLIGOPEPTIDE TRANSPORT ATP-BINDING PROTEIN APPD"/>
    <property type="match status" value="1"/>
</dbReference>
<keyword evidence="11" id="KW-1185">Reference proteome</keyword>
<evidence type="ECO:0000259" key="8">
    <source>
        <dbReference type="Pfam" id="PF00005"/>
    </source>
</evidence>